<protein>
    <submittedName>
        <fullName evidence="2">2'-5' RNA ligase family protein</fullName>
    </submittedName>
</protein>
<keyword evidence="3" id="KW-1185">Reference proteome</keyword>
<dbReference type="EMBL" id="JAAXOS010000006">
    <property type="protein sequence ID" value="NKY27436.1"/>
    <property type="molecule type" value="Genomic_DNA"/>
</dbReference>
<dbReference type="GO" id="GO:0016874">
    <property type="term" value="F:ligase activity"/>
    <property type="evidence" value="ECO:0007669"/>
    <property type="project" value="UniProtKB-KW"/>
</dbReference>
<dbReference type="Proteomes" id="UP000540698">
    <property type="component" value="Unassembled WGS sequence"/>
</dbReference>
<sequence length="233" mass="25750">MVPTKRPFPLLQPASTSDPSAIRSNDWTAFRQLGNVHDHWTLKSWAPGQSGYYWYLTFDDPALTDLAERCQKTLADDWIDPVPLDALHMTLLSVGKVGDVSGEQLAGIATAARSRLADIAPFDVEVGPLTGSRSALRFSVAPWDNLLRLHRALREATAVHRPTSHLAETTALRPHLGIGYINRPQNAAALIADVAALRDLPPVSVRVNKVDLVELRRDGRQYRWTDRAVLPLG</sequence>
<dbReference type="InterPro" id="IPR009097">
    <property type="entry name" value="Cyclic_Pdiesterase"/>
</dbReference>
<dbReference type="Gene3D" id="3.90.1140.10">
    <property type="entry name" value="Cyclic phosphodiesterase"/>
    <property type="match status" value="1"/>
</dbReference>
<name>A0A7X6L406_9NOCA</name>
<organism evidence="2 3">
    <name type="scientific">Nocardia gamkensis</name>
    <dbReference type="NCBI Taxonomy" id="352869"/>
    <lineage>
        <taxon>Bacteria</taxon>
        <taxon>Bacillati</taxon>
        <taxon>Actinomycetota</taxon>
        <taxon>Actinomycetes</taxon>
        <taxon>Mycobacteriales</taxon>
        <taxon>Nocardiaceae</taxon>
        <taxon>Nocardia</taxon>
    </lineage>
</organism>
<evidence type="ECO:0000313" key="2">
    <source>
        <dbReference type="EMBL" id="NKY27436.1"/>
    </source>
</evidence>
<gene>
    <name evidence="2" type="ORF">HGB38_14540</name>
</gene>
<reference evidence="2 3" key="1">
    <citation type="submission" date="2020-04" db="EMBL/GenBank/DDBJ databases">
        <title>MicrobeNet Type strains.</title>
        <authorList>
            <person name="Nicholson A.C."/>
        </authorList>
    </citation>
    <scope>NUCLEOTIDE SEQUENCE [LARGE SCALE GENOMIC DNA]</scope>
    <source>
        <strain evidence="2 3">DSM 44956</strain>
    </source>
</reference>
<dbReference type="RefSeq" id="WP_168434123.1">
    <property type="nucleotide sequence ID" value="NZ_JAAXOS010000006.1"/>
</dbReference>
<accession>A0A7X6L406</accession>
<evidence type="ECO:0000313" key="3">
    <source>
        <dbReference type="Proteomes" id="UP000540698"/>
    </source>
</evidence>
<proteinExistence type="predicted"/>
<dbReference type="SUPFAM" id="SSF55144">
    <property type="entry name" value="LigT-like"/>
    <property type="match status" value="1"/>
</dbReference>
<keyword evidence="2" id="KW-0436">Ligase</keyword>
<evidence type="ECO:0000256" key="1">
    <source>
        <dbReference type="SAM" id="MobiDB-lite"/>
    </source>
</evidence>
<dbReference type="AlphaFoldDB" id="A0A7X6L406"/>
<feature type="region of interest" description="Disordered" evidence="1">
    <location>
        <begin position="1"/>
        <end position="20"/>
    </location>
</feature>
<comment type="caution">
    <text evidence="2">The sequence shown here is derived from an EMBL/GenBank/DDBJ whole genome shotgun (WGS) entry which is preliminary data.</text>
</comment>
<dbReference type="Pfam" id="PF13563">
    <property type="entry name" value="2_5_RNA_ligase2"/>
    <property type="match status" value="1"/>
</dbReference>